<dbReference type="NCBIfam" id="TIGR00802">
    <property type="entry name" value="nico"/>
    <property type="match status" value="1"/>
</dbReference>
<evidence type="ECO:0000256" key="3">
    <source>
        <dbReference type="ARBA" id="ARBA00022448"/>
    </source>
</evidence>
<protein>
    <recommendedName>
        <fullName evidence="8">Nickel/cobalt efflux system</fullName>
    </recommendedName>
</protein>
<dbReference type="PANTHER" id="PTHR31611">
    <property type="entry name" value="HIGH-AFFINITY NICKEL TRANSPORT PROTEIN NIC1"/>
    <property type="match status" value="1"/>
</dbReference>
<evidence type="ECO:0000256" key="5">
    <source>
        <dbReference type="ARBA" id="ARBA00022692"/>
    </source>
</evidence>
<feature type="transmembrane region" description="Helical" evidence="8">
    <location>
        <begin position="86"/>
        <end position="113"/>
    </location>
</feature>
<evidence type="ECO:0000256" key="8">
    <source>
        <dbReference type="RuleBase" id="RU362101"/>
    </source>
</evidence>
<keyword evidence="7 8" id="KW-0472">Membrane</keyword>
<keyword evidence="10" id="KW-1185">Reference proteome</keyword>
<name>A0ABY6YYA7_9BACL</name>
<evidence type="ECO:0000256" key="6">
    <source>
        <dbReference type="ARBA" id="ARBA00022989"/>
    </source>
</evidence>
<accession>A0ABY6YYA7</accession>
<feature type="transmembrane region" description="Helical" evidence="8">
    <location>
        <begin position="49"/>
        <end position="65"/>
    </location>
</feature>
<dbReference type="RefSeq" id="WP_268042886.1">
    <property type="nucleotide sequence ID" value="NZ_CP104064.1"/>
</dbReference>
<dbReference type="Proteomes" id="UP001164803">
    <property type="component" value="Chromosome"/>
</dbReference>
<evidence type="ECO:0000256" key="2">
    <source>
        <dbReference type="ARBA" id="ARBA00010892"/>
    </source>
</evidence>
<evidence type="ECO:0000313" key="9">
    <source>
        <dbReference type="EMBL" id="WAH35603.1"/>
    </source>
</evidence>
<dbReference type="InterPro" id="IPR011541">
    <property type="entry name" value="Ni/Co_transpt_high_affinity"/>
</dbReference>
<feature type="transmembrane region" description="Helical" evidence="8">
    <location>
        <begin position="133"/>
        <end position="154"/>
    </location>
</feature>
<keyword evidence="4" id="KW-0533">Nickel</keyword>
<evidence type="ECO:0000313" key="10">
    <source>
        <dbReference type="Proteomes" id="UP001164803"/>
    </source>
</evidence>
<evidence type="ECO:0000256" key="1">
    <source>
        <dbReference type="ARBA" id="ARBA00004127"/>
    </source>
</evidence>
<gene>
    <name evidence="9" type="ORF">NZD86_15135</name>
</gene>
<sequence length="350" mass="38373">MPRLRGNDVKTNQNITQRPGWIGYGAVVVILHVVGICFLAAAVPNHPTLLGLALLAYTFGLRHAFDADHIAAIDNTVRKLRQQKRSSMGVGFYFSLGHSTVVCVMSVVTAFAVQWAQRHIPELQAVGGMVGTLVSSSFLILIGLVNCLILINLYRMLGGMKEEWFNEEQLERLLQSRGLINRLIGPLFKFVNRSFHIYPIGFLFGLGFDTASEVALLAISAGAAKNSLPATGILSLPILFAAGMSLMDTADGIFMTTAYNWAFATPIRKIYYNLTVTGLSVVSALLIGVVEALQVLTPHFGLDQGLFAWLDNLNLGNVGFVIVCLFALSWGVSFGIWKFFRIEQRWSSSE</sequence>
<keyword evidence="6 8" id="KW-1133">Transmembrane helix</keyword>
<evidence type="ECO:0000256" key="7">
    <source>
        <dbReference type="ARBA" id="ARBA00023136"/>
    </source>
</evidence>
<feature type="transmembrane region" description="Helical" evidence="8">
    <location>
        <begin position="197"/>
        <end position="224"/>
    </location>
</feature>
<feature type="transmembrane region" description="Helical" evidence="8">
    <location>
        <begin position="230"/>
        <end position="249"/>
    </location>
</feature>
<feature type="transmembrane region" description="Helical" evidence="8">
    <location>
        <begin position="316"/>
        <end position="340"/>
    </location>
</feature>
<proteinExistence type="inferred from homology"/>
<organism evidence="9 10">
    <name type="scientific">Alicyclobacillus dauci</name>
    <dbReference type="NCBI Taxonomy" id="1475485"/>
    <lineage>
        <taxon>Bacteria</taxon>
        <taxon>Bacillati</taxon>
        <taxon>Bacillota</taxon>
        <taxon>Bacilli</taxon>
        <taxon>Bacillales</taxon>
        <taxon>Alicyclobacillaceae</taxon>
        <taxon>Alicyclobacillus</taxon>
    </lineage>
</organism>
<evidence type="ECO:0000256" key="4">
    <source>
        <dbReference type="ARBA" id="ARBA00022596"/>
    </source>
</evidence>
<feature type="transmembrane region" description="Helical" evidence="8">
    <location>
        <begin position="270"/>
        <end position="296"/>
    </location>
</feature>
<keyword evidence="3 8" id="KW-0813">Transport</keyword>
<comment type="subcellular location">
    <subcellularLocation>
        <location evidence="8">Cell membrane</location>
        <topology evidence="8">Multi-pass membrane protein</topology>
    </subcellularLocation>
    <subcellularLocation>
        <location evidence="1">Endomembrane system</location>
        <topology evidence="1">Multi-pass membrane protein</topology>
    </subcellularLocation>
</comment>
<dbReference type="Pfam" id="PF03824">
    <property type="entry name" value="NicO"/>
    <property type="match status" value="1"/>
</dbReference>
<dbReference type="InterPro" id="IPR004688">
    <property type="entry name" value="Ni/Co_transpt"/>
</dbReference>
<feature type="transmembrane region" description="Helical" evidence="8">
    <location>
        <begin position="21"/>
        <end position="43"/>
    </location>
</feature>
<dbReference type="PANTHER" id="PTHR31611:SF0">
    <property type="entry name" value="HIGH-AFFINITY NICKEL TRANSPORT PROTEIN NIC1"/>
    <property type="match status" value="1"/>
</dbReference>
<dbReference type="EMBL" id="CP104064">
    <property type="protein sequence ID" value="WAH35603.1"/>
    <property type="molecule type" value="Genomic_DNA"/>
</dbReference>
<keyword evidence="5 8" id="KW-0812">Transmembrane</keyword>
<reference evidence="9" key="1">
    <citation type="submission" date="2022-08" db="EMBL/GenBank/DDBJ databases">
        <title>Alicyclobacillus dauci DSM2870, complete genome.</title>
        <authorList>
            <person name="Wang Q."/>
            <person name="Cai R."/>
            <person name="Wang Z."/>
        </authorList>
    </citation>
    <scope>NUCLEOTIDE SEQUENCE</scope>
    <source>
        <strain evidence="9">DSM 28700</strain>
    </source>
</reference>
<comment type="similarity">
    <text evidence="2 8">Belongs to the NiCoT transporter (TC 2.A.52) family.</text>
</comment>